<proteinExistence type="predicted"/>
<evidence type="ECO:0000313" key="1">
    <source>
        <dbReference type="EMBL" id="TGY97616.1"/>
    </source>
</evidence>
<protein>
    <submittedName>
        <fullName evidence="1">TIGR01212 family radical SAM protein</fullName>
    </submittedName>
</protein>
<name>A0AC61S133_9FIRM</name>
<gene>
    <name evidence="1" type="ORF">E5329_04395</name>
</gene>
<reference evidence="1" key="1">
    <citation type="submission" date="2019-04" db="EMBL/GenBank/DDBJ databases">
        <title>Microbes associate with the intestines of laboratory mice.</title>
        <authorList>
            <person name="Navarre W."/>
            <person name="Wong E."/>
            <person name="Huang K."/>
            <person name="Tropini C."/>
            <person name="Ng K."/>
            <person name="Yu B."/>
        </authorList>
    </citation>
    <scope>NUCLEOTIDE SEQUENCE</scope>
    <source>
        <strain evidence="1">NM01_1-7b</strain>
    </source>
</reference>
<evidence type="ECO:0000313" key="2">
    <source>
        <dbReference type="Proteomes" id="UP000304953"/>
    </source>
</evidence>
<comment type="caution">
    <text evidence="1">The sequence shown here is derived from an EMBL/GenBank/DDBJ whole genome shotgun (WGS) entry which is preliminary data.</text>
</comment>
<keyword evidence="2" id="KW-1185">Reference proteome</keyword>
<accession>A0AC61S133</accession>
<dbReference type="Proteomes" id="UP000304953">
    <property type="component" value="Unassembled WGS sequence"/>
</dbReference>
<dbReference type="EMBL" id="SRYA01000006">
    <property type="protein sequence ID" value="TGY97616.1"/>
    <property type="molecule type" value="Genomic_DNA"/>
</dbReference>
<sequence length="341" mass="38320">MFWNDKRYYSVDYYLKQTFGEKVYRLSLNGGMSCPNRDGALDTRGCIFCSLAGSGDFAQSGNLPISRQLCVAKKQIQQKRNCRKFIAYFQAYTNTYAPVEILQKLFWDAISDPDVVILSIATRPDCLSKEVLSLLEELNQCKPVWIELGLQTIHPETSRFIRSGFTLECFHHAVTQLTSRNISVIVHVILGLPGETKKQMLKTVSHVGRLNVFGIKLQLLHVLSDTDLGALYQKAPFPLLSQEEYCQLIGDCLEILPETITIHRLTGDGPKGLLLAPLWSSAKRSVLNQIQKTLKDRDTWQGKYYIPDDITGTASYKNDCTTPEKTSDVRSETDGGSPDAI</sequence>
<organism evidence="1 2">
    <name type="scientific">Petralouisia muris</name>
    <dbReference type="NCBI Taxonomy" id="3032872"/>
    <lineage>
        <taxon>Bacteria</taxon>
        <taxon>Bacillati</taxon>
        <taxon>Bacillota</taxon>
        <taxon>Clostridia</taxon>
        <taxon>Lachnospirales</taxon>
        <taxon>Lachnospiraceae</taxon>
        <taxon>Petralouisia</taxon>
    </lineage>
</organism>